<evidence type="ECO:0000313" key="8">
    <source>
        <dbReference type="WBParaSite" id="SBAD_0000768901-mRNA-1"/>
    </source>
</evidence>
<evidence type="ECO:0000256" key="2">
    <source>
        <dbReference type="SAM" id="MobiDB-lite"/>
    </source>
</evidence>
<dbReference type="SMART" id="SM00233">
    <property type="entry name" value="PH"/>
    <property type="match status" value="1"/>
</dbReference>
<dbReference type="GO" id="GO:0005096">
    <property type="term" value="F:GTPase activator activity"/>
    <property type="evidence" value="ECO:0007669"/>
    <property type="project" value="UniProtKB-KW"/>
</dbReference>
<name>A0A183IUW4_9BILA</name>
<dbReference type="InterPro" id="IPR000198">
    <property type="entry name" value="RhoGAP_dom"/>
</dbReference>
<keyword evidence="1" id="KW-0343">GTPase activation</keyword>
<dbReference type="InterPro" id="IPR011993">
    <property type="entry name" value="PH-like_dom_sf"/>
</dbReference>
<dbReference type="SUPFAM" id="SSF48350">
    <property type="entry name" value="GTPase activation domain, GAP"/>
    <property type="match status" value="1"/>
</dbReference>
<feature type="domain" description="WW" evidence="4">
    <location>
        <begin position="246"/>
        <end position="279"/>
    </location>
</feature>
<dbReference type="PANTHER" id="PTHR23176:SF129">
    <property type="entry name" value="RHO GTPASE ACTIVATING PROTEIN AT 16F, ISOFORM E-RELATED"/>
    <property type="match status" value="1"/>
</dbReference>
<evidence type="ECO:0000259" key="3">
    <source>
        <dbReference type="PROSITE" id="PS50003"/>
    </source>
</evidence>
<protein>
    <submittedName>
        <fullName evidence="8">Rho GTPase-activating protein 27</fullName>
    </submittedName>
</protein>
<feature type="compositionally biased region" description="Basic and acidic residues" evidence="2">
    <location>
        <begin position="750"/>
        <end position="759"/>
    </location>
</feature>
<organism evidence="8">
    <name type="scientific">Soboliphyme baturini</name>
    <dbReference type="NCBI Taxonomy" id="241478"/>
    <lineage>
        <taxon>Eukaryota</taxon>
        <taxon>Metazoa</taxon>
        <taxon>Ecdysozoa</taxon>
        <taxon>Nematoda</taxon>
        <taxon>Enoplea</taxon>
        <taxon>Dorylaimia</taxon>
        <taxon>Dioctophymatida</taxon>
        <taxon>Dioctophymatoidea</taxon>
        <taxon>Soboliphymatidae</taxon>
        <taxon>Soboliphyme</taxon>
    </lineage>
</organism>
<dbReference type="SMART" id="SM00456">
    <property type="entry name" value="WW"/>
    <property type="match status" value="1"/>
</dbReference>
<dbReference type="SUPFAM" id="SSF51045">
    <property type="entry name" value="WW domain"/>
    <property type="match status" value="1"/>
</dbReference>
<reference evidence="8" key="1">
    <citation type="submission" date="2016-06" db="UniProtKB">
        <authorList>
            <consortium name="WormBaseParasite"/>
        </authorList>
    </citation>
    <scope>IDENTIFICATION</scope>
</reference>
<dbReference type="InterPro" id="IPR008936">
    <property type="entry name" value="Rho_GTPase_activation_prot"/>
</dbReference>
<evidence type="ECO:0000259" key="4">
    <source>
        <dbReference type="PROSITE" id="PS50020"/>
    </source>
</evidence>
<dbReference type="GO" id="GO:0007165">
    <property type="term" value="P:signal transduction"/>
    <property type="evidence" value="ECO:0007669"/>
    <property type="project" value="InterPro"/>
</dbReference>
<sequence>MIMAKCNSSGLVEVLYHFESNTTRGHIVNVQPGEQYYLVNDDDDDWCYVTKTPTASDGFYLPRTFVKQVTSTATGSSSNNRFSSSSMWRQNAYVPVPVVGRRNQRSGQDWLLPASGRVPTALVHFRPLTSVNGRLSNSIPVNLNLLPLIPEDAAAARLRLANNASCSAAVQEPLLPPAVIATDEPLAKQLPEYSPTSSLPEYSNAFQRAANQFQDVQTDGTSPIYANVQCYVNSLPVIDSFEEPIRYLDDGWEERVDRSGRHFFYHPLTHKCTWKPPRSSTFIEYPSVTENAQRDSEDKLSLNKSISGTSTDSGVVGLSLVNQPGAETYFGLPDTSAEQNADSAFDLQLIGSSFIDSSLTECNGPVEVESTPVAGDVSLLRIQSYNQKGPQKADKMQFSEMLLNSAGFSAESQKVFKTGTLTYCRLSDKGKRLKKHWLTHYVFLTQAHLIFYKDKKSSEVGYERRVSACLALPQFWLRAQKKENQYEPPLNVCELDKSRLRWIEDEKGRRKRVFQLSLLDGTSYLFCSESEVDIIKWYTALSDAIANNLVDEVIKWEEIPLRTPLFRAPQLRLLRVVTFGIPVAEPVFGSSLTEICKREGRTIPKFVILCTQIIEQRDLNTDGLYRMSGNLSQIQKIRCQVDQEKYSILEFESDVHVLTGALKLFFRELQEPLFPHNLVKSFMDAIKLQVMRDRLKTFVEAIAKLPAVHHDTLDHLLRHLLKVAEHSSKNRMQIHNLAIVFGPTLFSTNPKDDKNDSRKKSSKKPAHGRPAASKAGSTVRTDVIQSNSHLAFNMIMHGQIVEYMLREHKHLFKR</sequence>
<feature type="domain" description="PH" evidence="3">
    <location>
        <begin position="414"/>
        <end position="546"/>
    </location>
</feature>
<evidence type="ECO:0000256" key="1">
    <source>
        <dbReference type="ARBA" id="ARBA00022468"/>
    </source>
</evidence>
<evidence type="ECO:0000313" key="7">
    <source>
        <dbReference type="Proteomes" id="UP000270296"/>
    </source>
</evidence>
<dbReference type="SMART" id="SM00324">
    <property type="entry name" value="RhoGAP"/>
    <property type="match status" value="1"/>
</dbReference>
<gene>
    <name evidence="6" type="ORF">SBAD_LOCUS7411</name>
</gene>
<dbReference type="InterPro" id="IPR001849">
    <property type="entry name" value="PH_domain"/>
</dbReference>
<dbReference type="GO" id="GO:0005737">
    <property type="term" value="C:cytoplasm"/>
    <property type="evidence" value="ECO:0007669"/>
    <property type="project" value="TreeGrafter"/>
</dbReference>
<evidence type="ECO:0000313" key="6">
    <source>
        <dbReference type="EMBL" id="VDP13015.1"/>
    </source>
</evidence>
<dbReference type="Pfam" id="PF00169">
    <property type="entry name" value="PH"/>
    <property type="match status" value="1"/>
</dbReference>
<dbReference type="EMBL" id="UZAM01010599">
    <property type="protein sequence ID" value="VDP13015.1"/>
    <property type="molecule type" value="Genomic_DNA"/>
</dbReference>
<dbReference type="Gene3D" id="2.20.70.10">
    <property type="match status" value="1"/>
</dbReference>
<dbReference type="PROSITE" id="PS50020">
    <property type="entry name" value="WW_DOMAIN_2"/>
    <property type="match status" value="1"/>
</dbReference>
<dbReference type="Proteomes" id="UP000270296">
    <property type="component" value="Unassembled WGS sequence"/>
</dbReference>
<dbReference type="InterPro" id="IPR036028">
    <property type="entry name" value="SH3-like_dom_sf"/>
</dbReference>
<dbReference type="CDD" id="cd00201">
    <property type="entry name" value="WW"/>
    <property type="match status" value="1"/>
</dbReference>
<dbReference type="InterPro" id="IPR036020">
    <property type="entry name" value="WW_dom_sf"/>
</dbReference>
<dbReference type="SUPFAM" id="SSF50044">
    <property type="entry name" value="SH3-domain"/>
    <property type="match status" value="1"/>
</dbReference>
<dbReference type="PROSITE" id="PS50238">
    <property type="entry name" value="RHOGAP"/>
    <property type="match status" value="1"/>
</dbReference>
<evidence type="ECO:0000259" key="5">
    <source>
        <dbReference type="PROSITE" id="PS50238"/>
    </source>
</evidence>
<dbReference type="Gene3D" id="2.30.29.30">
    <property type="entry name" value="Pleckstrin-homology domain (PH domain)/Phosphotyrosine-binding domain (PTB)"/>
    <property type="match status" value="1"/>
</dbReference>
<dbReference type="Pfam" id="PF00397">
    <property type="entry name" value="WW"/>
    <property type="match status" value="1"/>
</dbReference>
<feature type="domain" description="Rho-GAP" evidence="5">
    <location>
        <begin position="590"/>
        <end position="812"/>
    </location>
</feature>
<dbReference type="OrthoDB" id="79452at2759"/>
<reference evidence="6 7" key="2">
    <citation type="submission" date="2018-11" db="EMBL/GenBank/DDBJ databases">
        <authorList>
            <consortium name="Pathogen Informatics"/>
        </authorList>
    </citation>
    <scope>NUCLEOTIDE SEQUENCE [LARGE SCALE GENOMIC DNA]</scope>
</reference>
<dbReference type="WBParaSite" id="SBAD_0000768901-mRNA-1">
    <property type="protein sequence ID" value="SBAD_0000768901-mRNA-1"/>
    <property type="gene ID" value="SBAD_0000768901"/>
</dbReference>
<dbReference type="Gene3D" id="1.10.555.10">
    <property type="entry name" value="Rho GTPase activation protein"/>
    <property type="match status" value="1"/>
</dbReference>
<dbReference type="PROSITE" id="PS50003">
    <property type="entry name" value="PH_DOMAIN"/>
    <property type="match status" value="1"/>
</dbReference>
<dbReference type="AlphaFoldDB" id="A0A183IUW4"/>
<feature type="region of interest" description="Disordered" evidence="2">
    <location>
        <begin position="749"/>
        <end position="780"/>
    </location>
</feature>
<accession>A0A183IUW4</accession>
<dbReference type="InterPro" id="IPR001202">
    <property type="entry name" value="WW_dom"/>
</dbReference>
<dbReference type="InterPro" id="IPR050729">
    <property type="entry name" value="Rho-GAP"/>
</dbReference>
<dbReference type="SUPFAM" id="SSF50729">
    <property type="entry name" value="PH domain-like"/>
    <property type="match status" value="1"/>
</dbReference>
<dbReference type="Pfam" id="PF00620">
    <property type="entry name" value="RhoGAP"/>
    <property type="match status" value="1"/>
</dbReference>
<proteinExistence type="predicted"/>
<keyword evidence="7" id="KW-1185">Reference proteome</keyword>
<dbReference type="PANTHER" id="PTHR23176">
    <property type="entry name" value="RHO/RAC/CDC GTPASE-ACTIVATING PROTEIN"/>
    <property type="match status" value="1"/>
</dbReference>
<dbReference type="Gene3D" id="2.30.30.40">
    <property type="entry name" value="SH3 Domains"/>
    <property type="match status" value="1"/>
</dbReference>